<comment type="caution">
    <text evidence="2">The sequence shown here is derived from an EMBL/GenBank/DDBJ whole genome shotgun (WGS) entry which is preliminary data.</text>
</comment>
<evidence type="ECO:0000259" key="1">
    <source>
        <dbReference type="Pfam" id="PF24693"/>
    </source>
</evidence>
<sequence>MTKDEFIKSIKKLRIDFEQNNENWENKTIPDYLEALERYTEDIQSYYDNTKQEINSEKADWKIFSDILIGASIYE</sequence>
<organism evidence="2 3">
    <name type="scientific">Flavobacterium dankookense</name>
    <dbReference type="NCBI Taxonomy" id="706186"/>
    <lineage>
        <taxon>Bacteria</taxon>
        <taxon>Pseudomonadati</taxon>
        <taxon>Bacteroidota</taxon>
        <taxon>Flavobacteriia</taxon>
        <taxon>Flavobacteriales</taxon>
        <taxon>Flavobacteriaceae</taxon>
        <taxon>Flavobacterium</taxon>
    </lineage>
</organism>
<accession>A0A4R6QC13</accession>
<dbReference type="Proteomes" id="UP000295260">
    <property type="component" value="Unassembled WGS sequence"/>
</dbReference>
<dbReference type="EMBL" id="SNXR01000012">
    <property type="protein sequence ID" value="TDP59931.1"/>
    <property type="molecule type" value="Genomic_DNA"/>
</dbReference>
<feature type="domain" description="DUF7660" evidence="1">
    <location>
        <begin position="2"/>
        <end position="75"/>
    </location>
</feature>
<evidence type="ECO:0000313" key="3">
    <source>
        <dbReference type="Proteomes" id="UP000295260"/>
    </source>
</evidence>
<gene>
    <name evidence="2" type="ORF">BC748_0901</name>
</gene>
<keyword evidence="3" id="KW-1185">Reference proteome</keyword>
<name>A0A4R6QC13_9FLAO</name>
<protein>
    <recommendedName>
        <fullName evidence="1">DUF7660 domain-containing protein</fullName>
    </recommendedName>
</protein>
<dbReference type="AlphaFoldDB" id="A0A4R6QC13"/>
<dbReference type="Pfam" id="PF24693">
    <property type="entry name" value="DUF7660"/>
    <property type="match status" value="1"/>
</dbReference>
<evidence type="ECO:0000313" key="2">
    <source>
        <dbReference type="EMBL" id="TDP59931.1"/>
    </source>
</evidence>
<dbReference type="RefSeq" id="WP_133532240.1">
    <property type="nucleotide sequence ID" value="NZ_SNXR01000012.1"/>
</dbReference>
<dbReference type="InterPro" id="IPR056077">
    <property type="entry name" value="DUF7660"/>
</dbReference>
<reference evidence="2 3" key="1">
    <citation type="submission" date="2019-03" db="EMBL/GenBank/DDBJ databases">
        <title>Genomic Encyclopedia of Archaeal and Bacterial Type Strains, Phase II (KMG-II): from individual species to whole genera.</title>
        <authorList>
            <person name="Goeker M."/>
        </authorList>
    </citation>
    <scope>NUCLEOTIDE SEQUENCE [LARGE SCALE GENOMIC DNA]</scope>
    <source>
        <strain evidence="2 3">DSM 25687</strain>
    </source>
</reference>
<proteinExistence type="predicted"/>
<dbReference type="OrthoDB" id="1373771at2"/>